<gene>
    <name evidence="1" type="ORF">DES36_10522</name>
</gene>
<protein>
    <submittedName>
        <fullName evidence="1">Uncharacterized protein</fullName>
    </submittedName>
</protein>
<proteinExistence type="predicted"/>
<keyword evidence="2" id="KW-1185">Reference proteome</keyword>
<organism evidence="1 2">
    <name type="scientific">Alkalibaculum bacchi</name>
    <dbReference type="NCBI Taxonomy" id="645887"/>
    <lineage>
        <taxon>Bacteria</taxon>
        <taxon>Bacillati</taxon>
        <taxon>Bacillota</taxon>
        <taxon>Clostridia</taxon>
        <taxon>Eubacteriales</taxon>
        <taxon>Eubacteriaceae</taxon>
        <taxon>Alkalibaculum</taxon>
    </lineage>
</organism>
<accession>A0A366I9L7</accession>
<reference evidence="1 2" key="1">
    <citation type="submission" date="2018-06" db="EMBL/GenBank/DDBJ databases">
        <title>Genomic Encyclopedia of Type Strains, Phase IV (KMG-IV): sequencing the most valuable type-strain genomes for metagenomic binning, comparative biology and taxonomic classification.</title>
        <authorList>
            <person name="Goeker M."/>
        </authorList>
    </citation>
    <scope>NUCLEOTIDE SEQUENCE [LARGE SCALE GENOMIC DNA]</scope>
    <source>
        <strain evidence="1 2">DSM 22112</strain>
    </source>
</reference>
<dbReference type="AlphaFoldDB" id="A0A366I9L7"/>
<name>A0A366I9L7_9FIRM</name>
<dbReference type="Proteomes" id="UP000253490">
    <property type="component" value="Unassembled WGS sequence"/>
</dbReference>
<dbReference type="RefSeq" id="WP_113920078.1">
    <property type="nucleotide sequence ID" value="NZ_QNRX01000005.1"/>
</dbReference>
<dbReference type="EMBL" id="QNRX01000005">
    <property type="protein sequence ID" value="RBP66643.1"/>
    <property type="molecule type" value="Genomic_DNA"/>
</dbReference>
<sequence>MFLLDKIMLLFNNQDVYIGYSIDEVTKIISVLTENNIKYKHKVVKLLRSDERFSLRRAGVNMNYDTQHIVSVKQSDNEQAKYLVNKVLHSLNSKK</sequence>
<evidence type="ECO:0000313" key="2">
    <source>
        <dbReference type="Proteomes" id="UP000253490"/>
    </source>
</evidence>
<comment type="caution">
    <text evidence="1">The sequence shown here is derived from an EMBL/GenBank/DDBJ whole genome shotgun (WGS) entry which is preliminary data.</text>
</comment>
<dbReference type="OrthoDB" id="1734503at2"/>
<evidence type="ECO:0000313" key="1">
    <source>
        <dbReference type="EMBL" id="RBP66643.1"/>
    </source>
</evidence>